<dbReference type="InParanoid" id="Q38EW6"/>
<accession>Q38EW6</accession>
<dbReference type="KEGG" id="tbr:Tb09.160.4410"/>
<dbReference type="GeneID" id="3660047"/>
<dbReference type="AlphaFoldDB" id="Q38EW6"/>
<reference evidence="1 2" key="2">
    <citation type="journal article" date="2005" name="Science">
        <title>The genome of the African trypanosome Trypanosoma brucei.</title>
        <authorList>
            <person name="Berriman M."/>
            <person name="Ghedin E."/>
            <person name="Hertz-Fowler C."/>
            <person name="Blandin G."/>
            <person name="Renauld H."/>
            <person name="Bartholomeu D.C."/>
            <person name="Lennard N.J."/>
            <person name="Caler E."/>
            <person name="Hamlin N.E."/>
            <person name="Haas B."/>
            <person name="Bohme U."/>
            <person name="Hannick L."/>
            <person name="Aslett M.A."/>
            <person name="Shallom J."/>
            <person name="Marcello L."/>
            <person name="Hou L."/>
            <person name="Wickstead B."/>
            <person name="Alsmark U.C."/>
            <person name="Arrowsmith C."/>
            <person name="Atkin R.J."/>
            <person name="Barron A.J."/>
            <person name="Bringaud F."/>
            <person name="Brooks K."/>
            <person name="Carrington M."/>
            <person name="Cherevach I."/>
            <person name="Chillingworth T.J."/>
            <person name="Churcher C."/>
            <person name="Clark L.N."/>
            <person name="Corton C.H."/>
            <person name="Cronin A."/>
            <person name="Davies R.M."/>
            <person name="Doggett J."/>
            <person name="Djikeng A."/>
            <person name="Feldblyum T."/>
            <person name="Field M.C."/>
            <person name="Fraser A."/>
            <person name="Goodhead I."/>
            <person name="Hance Z."/>
            <person name="Harper D."/>
            <person name="Harris B.R."/>
            <person name="Hauser H."/>
            <person name="Hostetler J."/>
            <person name="Ivens A."/>
            <person name="Jagels K."/>
            <person name="Johnson D."/>
            <person name="Johnson J."/>
            <person name="Jones K."/>
            <person name="Kerhornou A.X."/>
            <person name="Koo H."/>
            <person name="Larke N."/>
            <person name="Landfear S."/>
            <person name="Larkin C."/>
            <person name="Leech V."/>
            <person name="Line A."/>
            <person name="Lord A."/>
            <person name="Macleod A."/>
            <person name="Mooney P.J."/>
            <person name="Moule S."/>
            <person name="Martin D.M."/>
            <person name="Morgan G.W."/>
            <person name="Mungall K."/>
            <person name="Norbertczak H."/>
            <person name="Ormond D."/>
            <person name="Pai G."/>
            <person name="Peacock C.S."/>
            <person name="Peterson J."/>
            <person name="Quail M.A."/>
            <person name="Rabbinowitsch E."/>
            <person name="Rajandream M.A."/>
            <person name="Reitter C."/>
            <person name="Salzberg S.L."/>
            <person name="Sanders M."/>
            <person name="Schobel S."/>
            <person name="Sharp S."/>
            <person name="Simmonds M."/>
            <person name="Simpson A.J."/>
            <person name="Tallon L."/>
            <person name="Turner C.M."/>
            <person name="Tait A."/>
            <person name="Tivey A.R."/>
            <person name="Van Aken S."/>
            <person name="Walker D."/>
            <person name="Wanless D."/>
            <person name="Wang S."/>
            <person name="White B."/>
            <person name="White O."/>
            <person name="Whitehead S."/>
            <person name="Woodward J."/>
            <person name="Wortman J."/>
            <person name="Adams M.D."/>
            <person name="Embley T.M."/>
            <person name="Gull K."/>
            <person name="Ullu E."/>
            <person name="Barry J.D."/>
            <person name="Fairlamb A.H."/>
            <person name="Opperdoes F."/>
            <person name="Barrell B.G."/>
            <person name="Donelson J.E."/>
            <person name="Hall N."/>
            <person name="Fraser C.M."/>
            <person name="Melville S.E."/>
            <person name="El-Sayed N.M."/>
        </authorList>
    </citation>
    <scope>NUCLEOTIDE SEQUENCE [LARGE SCALE GENOMIC DNA]</scope>
    <source>
        <strain evidence="1 2">927/4 GUTat10.1</strain>
    </source>
</reference>
<reference evidence="1 2" key="1">
    <citation type="journal article" date="2005" name="Science">
        <title>Comparative genomics of trypanosomatid parasitic protozoa.</title>
        <authorList>
            <person name="El-Sayed N.M."/>
            <person name="Myler P.J."/>
            <person name="Blandin G."/>
            <person name="Berriman M."/>
            <person name="Crabtree J."/>
            <person name="Aggarwal G."/>
            <person name="Caler E."/>
            <person name="Renauld H."/>
            <person name="Worthey E.A."/>
            <person name="Hertz-Fowler C."/>
            <person name="Ghedin E."/>
            <person name="Peacock C."/>
            <person name="Bartholomeu D.C."/>
            <person name="Haas B.J."/>
            <person name="Tran A.N."/>
            <person name="Wortman J.R."/>
            <person name="Alsmark U.C."/>
            <person name="Angiuoli S."/>
            <person name="Anupama A."/>
            <person name="Badger J."/>
            <person name="Bringaud F."/>
            <person name="Cadag E."/>
            <person name="Carlton J.M."/>
            <person name="Cerqueira G.C."/>
            <person name="Creasy T."/>
            <person name="Delcher A.L."/>
            <person name="Djikeng A."/>
            <person name="Embley T.M."/>
            <person name="Hauser C."/>
            <person name="Ivens A.C."/>
            <person name="Kummerfeld S.K."/>
            <person name="Pereira-Leal J.B."/>
            <person name="Nilsson D."/>
            <person name="Peterson J."/>
            <person name="Salzberg S.L."/>
            <person name="Shallom J."/>
            <person name="Silva J.C."/>
            <person name="Sundaram J."/>
            <person name="Westenberger S."/>
            <person name="White O."/>
            <person name="Melville S.E."/>
            <person name="Donelson J.E."/>
            <person name="Andersson B."/>
            <person name="Stuart K.D."/>
            <person name="Hall N."/>
        </authorList>
    </citation>
    <scope>NUCLEOTIDE SEQUENCE [LARGE SCALE GENOMIC DNA]</scope>
    <source>
        <strain evidence="1 2">927/4 GUTat10.1</strain>
    </source>
</reference>
<gene>
    <name evidence="1" type="ORF">Tb09.160.4410</name>
</gene>
<evidence type="ECO:0000313" key="2">
    <source>
        <dbReference type="Proteomes" id="UP000008524"/>
    </source>
</evidence>
<dbReference type="RefSeq" id="XP_024498452.1">
    <property type="nucleotide sequence ID" value="XM_024642665.1"/>
</dbReference>
<dbReference type="Proteomes" id="UP000008524">
    <property type="component" value="Chromosome 9"/>
</dbReference>
<name>Q38EW6_TRYB2</name>
<proteinExistence type="predicted"/>
<organism evidence="1 2">
    <name type="scientific">Trypanosoma brucei brucei (strain 927/4 GUTat10.1)</name>
    <dbReference type="NCBI Taxonomy" id="185431"/>
    <lineage>
        <taxon>Eukaryota</taxon>
        <taxon>Discoba</taxon>
        <taxon>Euglenozoa</taxon>
        <taxon>Kinetoplastea</taxon>
        <taxon>Metakinetoplastina</taxon>
        <taxon>Trypanosomatida</taxon>
        <taxon>Trypanosomatidae</taxon>
        <taxon>Trypanosoma</taxon>
    </lineage>
</organism>
<sequence>MRGEGGDIDSGEKCGRHVNYGSPLASFVVAQRMVLVPTCPF</sequence>
<protein>
    <submittedName>
        <fullName evidence="1">Uncharacterized protein</fullName>
    </submittedName>
</protein>
<dbReference type="EMBL" id="CM000207">
    <property type="protein sequence ID" value="EAN76654.1"/>
    <property type="molecule type" value="Genomic_DNA"/>
</dbReference>
<keyword evidence="2" id="KW-1185">Reference proteome</keyword>
<dbReference type="PaxDb" id="5691-EAN76654"/>
<evidence type="ECO:0000313" key="1">
    <source>
        <dbReference type="EMBL" id="EAN76654.1"/>
    </source>
</evidence>